<sequence length="296" mass="31677">MTTLSRRDLEILECLDSSPSLTAIARELGVSQPLISARLADLERECGQPLIVRTTTGFSPRPAAFRLARSARRALLALDAADDSFAALASNNATPAERVQIAASLTVAENLLPAWLALMGSPHDISVTVTNSRRVEALVTAGEAEVGFIEGPYPPTELSAWTITDDDLVLICRAVDPPELPAGPISARALIELPLVIREEGSGTREVLAEACLREDVRLPARLPQVSSAAAILQAVRHGSLAVVPELTVRDQVAAGEFRAIETTLGLHRSLRMVTKSGARLSPVARRLARIVRADR</sequence>
<proteinExistence type="inferred from homology"/>
<dbReference type="InterPro" id="IPR000847">
    <property type="entry name" value="LysR_HTH_N"/>
</dbReference>
<dbReference type="GO" id="GO:0000976">
    <property type="term" value="F:transcription cis-regulatory region binding"/>
    <property type="evidence" value="ECO:0007669"/>
    <property type="project" value="TreeGrafter"/>
</dbReference>
<feature type="domain" description="HTH lysR-type" evidence="5">
    <location>
        <begin position="1"/>
        <end position="61"/>
    </location>
</feature>
<evidence type="ECO:0000256" key="2">
    <source>
        <dbReference type="ARBA" id="ARBA00023015"/>
    </source>
</evidence>
<organism evidence="6 7">
    <name type="scientific">Bowdeniella nasicola</name>
    <dbReference type="NCBI Taxonomy" id="208480"/>
    <lineage>
        <taxon>Bacteria</taxon>
        <taxon>Bacillati</taxon>
        <taxon>Actinomycetota</taxon>
        <taxon>Actinomycetes</taxon>
        <taxon>Actinomycetales</taxon>
        <taxon>Actinomycetaceae</taxon>
        <taxon>Bowdeniella</taxon>
    </lineage>
</organism>
<dbReference type="PANTHER" id="PTHR30126">
    <property type="entry name" value="HTH-TYPE TRANSCRIPTIONAL REGULATOR"/>
    <property type="match status" value="1"/>
</dbReference>
<dbReference type="OrthoDB" id="9808620at2"/>
<dbReference type="Pfam" id="PF03466">
    <property type="entry name" value="LysR_substrate"/>
    <property type="match status" value="1"/>
</dbReference>
<name>A0A1Q5Q1A8_9ACTO</name>
<protein>
    <recommendedName>
        <fullName evidence="5">HTH lysR-type domain-containing protein</fullName>
    </recommendedName>
</protein>
<keyword evidence="3" id="KW-0238">DNA-binding</keyword>
<dbReference type="Gene3D" id="1.10.10.10">
    <property type="entry name" value="Winged helix-like DNA-binding domain superfamily/Winged helix DNA-binding domain"/>
    <property type="match status" value="1"/>
</dbReference>
<comment type="caution">
    <text evidence="6">The sequence shown here is derived from an EMBL/GenBank/DDBJ whole genome shotgun (WGS) entry which is preliminary data.</text>
</comment>
<evidence type="ECO:0000313" key="6">
    <source>
        <dbReference type="EMBL" id="OKL53509.1"/>
    </source>
</evidence>
<dbReference type="EMBL" id="MQVR01000057">
    <property type="protein sequence ID" value="OKL53509.1"/>
    <property type="molecule type" value="Genomic_DNA"/>
</dbReference>
<dbReference type="InterPro" id="IPR036390">
    <property type="entry name" value="WH_DNA-bd_sf"/>
</dbReference>
<dbReference type="Proteomes" id="UP000185628">
    <property type="component" value="Unassembled WGS sequence"/>
</dbReference>
<accession>A0A1Q5Q1A8</accession>
<reference evidence="7" key="1">
    <citation type="submission" date="2016-12" db="EMBL/GenBank/DDBJ databases">
        <authorList>
            <person name="Meng X."/>
        </authorList>
    </citation>
    <scope>NUCLEOTIDE SEQUENCE [LARGE SCALE GENOMIC DNA]</scope>
    <source>
        <strain evidence="7">DSM 19116</strain>
    </source>
</reference>
<keyword evidence="7" id="KW-1185">Reference proteome</keyword>
<dbReference type="PROSITE" id="PS50931">
    <property type="entry name" value="HTH_LYSR"/>
    <property type="match status" value="1"/>
</dbReference>
<dbReference type="PRINTS" id="PR00039">
    <property type="entry name" value="HTHLYSR"/>
</dbReference>
<keyword evidence="4" id="KW-0804">Transcription</keyword>
<evidence type="ECO:0000313" key="7">
    <source>
        <dbReference type="Proteomes" id="UP000185628"/>
    </source>
</evidence>
<dbReference type="InterPro" id="IPR005119">
    <property type="entry name" value="LysR_subst-bd"/>
</dbReference>
<dbReference type="InterPro" id="IPR036388">
    <property type="entry name" value="WH-like_DNA-bd_sf"/>
</dbReference>
<evidence type="ECO:0000256" key="1">
    <source>
        <dbReference type="ARBA" id="ARBA00009437"/>
    </source>
</evidence>
<dbReference type="Pfam" id="PF00126">
    <property type="entry name" value="HTH_1"/>
    <property type="match status" value="1"/>
</dbReference>
<evidence type="ECO:0000256" key="4">
    <source>
        <dbReference type="ARBA" id="ARBA00023163"/>
    </source>
</evidence>
<dbReference type="SUPFAM" id="SSF53850">
    <property type="entry name" value="Periplasmic binding protein-like II"/>
    <property type="match status" value="1"/>
</dbReference>
<evidence type="ECO:0000259" key="5">
    <source>
        <dbReference type="PROSITE" id="PS50931"/>
    </source>
</evidence>
<dbReference type="RefSeq" id="WP_073717037.1">
    <property type="nucleotide sequence ID" value="NZ_MQVR01000057.1"/>
</dbReference>
<keyword evidence="2" id="KW-0805">Transcription regulation</keyword>
<dbReference type="GO" id="GO:0003700">
    <property type="term" value="F:DNA-binding transcription factor activity"/>
    <property type="evidence" value="ECO:0007669"/>
    <property type="project" value="InterPro"/>
</dbReference>
<comment type="similarity">
    <text evidence="1">Belongs to the LysR transcriptional regulatory family.</text>
</comment>
<dbReference type="Gene3D" id="3.40.190.290">
    <property type="match status" value="1"/>
</dbReference>
<gene>
    <name evidence="6" type="ORF">BSZ39_09165</name>
</gene>
<dbReference type="SUPFAM" id="SSF46785">
    <property type="entry name" value="Winged helix' DNA-binding domain"/>
    <property type="match status" value="1"/>
</dbReference>
<evidence type="ECO:0000256" key="3">
    <source>
        <dbReference type="ARBA" id="ARBA00023125"/>
    </source>
</evidence>
<dbReference type="PANTHER" id="PTHR30126:SF39">
    <property type="entry name" value="HTH-TYPE TRANSCRIPTIONAL REGULATOR CYSL"/>
    <property type="match status" value="1"/>
</dbReference>
<dbReference type="AlphaFoldDB" id="A0A1Q5Q1A8"/>